<reference evidence="2 3" key="1">
    <citation type="submission" date="2023-10" db="EMBL/GenBank/DDBJ databases">
        <authorList>
            <person name="Botero Cardona J."/>
        </authorList>
    </citation>
    <scope>NUCLEOTIDE SEQUENCE [LARGE SCALE GENOMIC DNA]</scope>
    <source>
        <strain evidence="2 3">R-54839</strain>
    </source>
</reference>
<feature type="domain" description="NAD(P)-binding" evidence="1">
    <location>
        <begin position="7"/>
        <end position="110"/>
    </location>
</feature>
<gene>
    <name evidence="2" type="ORF">R54839_PPFHFPJH_00763</name>
</gene>
<dbReference type="PANTHER" id="PTHR43355">
    <property type="entry name" value="FLAVIN REDUCTASE (NADPH)"/>
    <property type="match status" value="1"/>
</dbReference>
<protein>
    <submittedName>
        <fullName evidence="2">NADH-flavin reductase (YwnB)</fullName>
    </submittedName>
</protein>
<comment type="caution">
    <text evidence="2">The sequence shown here is derived from an EMBL/GenBank/DDBJ whole genome shotgun (WGS) entry which is preliminary data.</text>
</comment>
<dbReference type="SUPFAM" id="SSF51735">
    <property type="entry name" value="NAD(P)-binding Rossmann-fold domains"/>
    <property type="match status" value="1"/>
</dbReference>
<dbReference type="Proteomes" id="UP001314261">
    <property type="component" value="Unassembled WGS sequence"/>
</dbReference>
<keyword evidence="3" id="KW-1185">Reference proteome</keyword>
<dbReference type="Gene3D" id="3.40.50.720">
    <property type="entry name" value="NAD(P)-binding Rossmann-like Domain"/>
    <property type="match status" value="1"/>
</dbReference>
<name>A0ABN9YQ70_9LACO</name>
<evidence type="ECO:0000313" key="2">
    <source>
        <dbReference type="EMBL" id="CAK1238099.1"/>
    </source>
</evidence>
<dbReference type="RefSeq" id="WP_187753780.1">
    <property type="nucleotide sequence ID" value="NZ_CAUZLR010000004.1"/>
</dbReference>
<sequence length="217" mass="23942">MKTFIIGATGMAGEAIVAEAVKNGIKVVANGRNVEKLTQLKEKYPAISILEKDAFSLTADDFAGMDVIVDAFSTSPVQAYRHVDLATKLVAMFRNQKTRIAFILGAGSLYADQSKERLVYDNIRSDDSTKAWRATPENQLYELEFLRNVHNVNWFGISPAISFVPGQKSESILTGTDFALRNDNGASETTSGTMGYAMVQELLHQRHEQERFTVANG</sequence>
<dbReference type="InterPro" id="IPR036291">
    <property type="entry name" value="NAD(P)-bd_dom_sf"/>
</dbReference>
<dbReference type="PANTHER" id="PTHR43355:SF2">
    <property type="entry name" value="FLAVIN REDUCTASE (NADPH)"/>
    <property type="match status" value="1"/>
</dbReference>
<accession>A0ABN9YQ70</accession>
<dbReference type="EMBL" id="CAUZLR010000004">
    <property type="protein sequence ID" value="CAK1238099.1"/>
    <property type="molecule type" value="Genomic_DNA"/>
</dbReference>
<dbReference type="InterPro" id="IPR016040">
    <property type="entry name" value="NAD(P)-bd_dom"/>
</dbReference>
<organism evidence="2 3">
    <name type="scientific">Fructobacillus fructosus</name>
    <dbReference type="NCBI Taxonomy" id="1631"/>
    <lineage>
        <taxon>Bacteria</taxon>
        <taxon>Bacillati</taxon>
        <taxon>Bacillota</taxon>
        <taxon>Bacilli</taxon>
        <taxon>Lactobacillales</taxon>
        <taxon>Lactobacillaceae</taxon>
        <taxon>Fructobacillus</taxon>
    </lineage>
</organism>
<evidence type="ECO:0000313" key="3">
    <source>
        <dbReference type="Proteomes" id="UP001314261"/>
    </source>
</evidence>
<dbReference type="Pfam" id="PF13460">
    <property type="entry name" value="NAD_binding_10"/>
    <property type="match status" value="1"/>
</dbReference>
<proteinExistence type="predicted"/>
<evidence type="ECO:0000259" key="1">
    <source>
        <dbReference type="Pfam" id="PF13460"/>
    </source>
</evidence>
<dbReference type="InterPro" id="IPR051606">
    <property type="entry name" value="Polyketide_Oxido-like"/>
</dbReference>